<keyword evidence="2" id="KW-0812">Transmembrane</keyword>
<accession>A0A067TK86</accession>
<evidence type="ECO:0000256" key="1">
    <source>
        <dbReference type="SAM" id="MobiDB-lite"/>
    </source>
</evidence>
<dbReference type="STRING" id="685588.A0A067TK86"/>
<feature type="compositionally biased region" description="Low complexity" evidence="1">
    <location>
        <begin position="27"/>
        <end position="52"/>
    </location>
</feature>
<feature type="compositionally biased region" description="Low complexity" evidence="1">
    <location>
        <begin position="1"/>
        <end position="16"/>
    </location>
</feature>
<sequence length="125" mass="13196">MEAAQNNAATVADANPPAYPMPPTAPFPGQQQQYSMQPAPMPMAPVAQVGQPMGAPPMDPAMAAAIAGQQYRDQLFAQCAMGNHERVTEYGVLGIITAVVCFPCGLICLFADTKHKCQRCGVSMV</sequence>
<organism evidence="3 4">
    <name type="scientific">Galerina marginata (strain CBS 339.88)</name>
    <dbReference type="NCBI Taxonomy" id="685588"/>
    <lineage>
        <taxon>Eukaryota</taxon>
        <taxon>Fungi</taxon>
        <taxon>Dikarya</taxon>
        <taxon>Basidiomycota</taxon>
        <taxon>Agaricomycotina</taxon>
        <taxon>Agaricomycetes</taxon>
        <taxon>Agaricomycetidae</taxon>
        <taxon>Agaricales</taxon>
        <taxon>Agaricineae</taxon>
        <taxon>Strophariaceae</taxon>
        <taxon>Galerina</taxon>
    </lineage>
</organism>
<evidence type="ECO:0008006" key="5">
    <source>
        <dbReference type="Google" id="ProtNLM"/>
    </source>
</evidence>
<feature type="compositionally biased region" description="Pro residues" evidence="1">
    <location>
        <begin position="17"/>
        <end position="26"/>
    </location>
</feature>
<dbReference type="OrthoDB" id="2564984at2759"/>
<name>A0A067TK86_GALM3</name>
<proteinExistence type="predicted"/>
<evidence type="ECO:0000313" key="4">
    <source>
        <dbReference type="Proteomes" id="UP000027222"/>
    </source>
</evidence>
<protein>
    <recommendedName>
        <fullName evidence="5">Brain protein I3</fullName>
    </recommendedName>
</protein>
<feature type="region of interest" description="Disordered" evidence="1">
    <location>
        <begin position="1"/>
        <end position="52"/>
    </location>
</feature>
<keyword evidence="2" id="KW-1133">Transmembrane helix</keyword>
<dbReference type="Proteomes" id="UP000027222">
    <property type="component" value="Unassembled WGS sequence"/>
</dbReference>
<reference evidence="4" key="1">
    <citation type="journal article" date="2014" name="Proc. Natl. Acad. Sci. U.S.A.">
        <title>Extensive sampling of basidiomycete genomes demonstrates inadequacy of the white-rot/brown-rot paradigm for wood decay fungi.</title>
        <authorList>
            <person name="Riley R."/>
            <person name="Salamov A.A."/>
            <person name="Brown D.W."/>
            <person name="Nagy L.G."/>
            <person name="Floudas D."/>
            <person name="Held B.W."/>
            <person name="Levasseur A."/>
            <person name="Lombard V."/>
            <person name="Morin E."/>
            <person name="Otillar R."/>
            <person name="Lindquist E.A."/>
            <person name="Sun H."/>
            <person name="LaButti K.M."/>
            <person name="Schmutz J."/>
            <person name="Jabbour D."/>
            <person name="Luo H."/>
            <person name="Baker S.E."/>
            <person name="Pisabarro A.G."/>
            <person name="Walton J.D."/>
            <person name="Blanchette R.A."/>
            <person name="Henrissat B."/>
            <person name="Martin F."/>
            <person name="Cullen D."/>
            <person name="Hibbett D.S."/>
            <person name="Grigoriev I.V."/>
        </authorList>
    </citation>
    <scope>NUCLEOTIDE SEQUENCE [LARGE SCALE GENOMIC DNA]</scope>
    <source>
        <strain evidence="4">CBS 339.88</strain>
    </source>
</reference>
<gene>
    <name evidence="3" type="ORF">GALMADRAFT_242704</name>
</gene>
<feature type="transmembrane region" description="Helical" evidence="2">
    <location>
        <begin position="90"/>
        <end position="111"/>
    </location>
</feature>
<dbReference type="AlphaFoldDB" id="A0A067TK86"/>
<evidence type="ECO:0000313" key="3">
    <source>
        <dbReference type="EMBL" id="KDR80329.1"/>
    </source>
</evidence>
<dbReference type="EMBL" id="KL142372">
    <property type="protein sequence ID" value="KDR80329.1"/>
    <property type="molecule type" value="Genomic_DNA"/>
</dbReference>
<evidence type="ECO:0000256" key="2">
    <source>
        <dbReference type="SAM" id="Phobius"/>
    </source>
</evidence>
<keyword evidence="4" id="KW-1185">Reference proteome</keyword>
<dbReference type="HOGENOM" id="CLU_150172_0_0_1"/>
<keyword evidence="2" id="KW-0472">Membrane</keyword>